<evidence type="ECO:0000256" key="1">
    <source>
        <dbReference type="ARBA" id="ARBA00022603"/>
    </source>
</evidence>
<proteinExistence type="predicted"/>
<dbReference type="InterPro" id="IPR050362">
    <property type="entry name" value="Cation-dep_OMT"/>
</dbReference>
<dbReference type="CDD" id="cd02440">
    <property type="entry name" value="AdoMet_MTases"/>
    <property type="match status" value="1"/>
</dbReference>
<sequence>MTQEQWQVVDDYIAGLFGADDPALAAALHDSTAAGLPQIAVTATLGRLLHLLARTVGARRILEIGTLGGYSAIWLARALPPDGRLITLEFDPVHAEMAQTNIARAGLADRVEVRVGRAVDSLAALDAEATEPFDLIFIDADKPSYPAYLHWSLRHARPGALIVADNVVRQGRVADAADDDANVRGVRQFNAALAAEPRLTATILQTVDGKGYDGVAIAVVNSK</sequence>
<dbReference type="PROSITE" id="PS51682">
    <property type="entry name" value="SAM_OMT_I"/>
    <property type="match status" value="1"/>
</dbReference>
<dbReference type="GO" id="GO:0032259">
    <property type="term" value="P:methylation"/>
    <property type="evidence" value="ECO:0007669"/>
    <property type="project" value="UniProtKB-KW"/>
</dbReference>
<evidence type="ECO:0000256" key="2">
    <source>
        <dbReference type="ARBA" id="ARBA00022679"/>
    </source>
</evidence>
<reference evidence="4" key="1">
    <citation type="submission" date="2016-01" db="EMBL/GenBank/DDBJ databases">
        <authorList>
            <person name="Mcilroy J.S."/>
            <person name="Karst M S."/>
            <person name="Albertsen M."/>
        </authorList>
    </citation>
    <scope>NUCLEOTIDE SEQUENCE</scope>
    <source>
        <strain evidence="4">Cfx-K</strain>
    </source>
</reference>
<protein>
    <submittedName>
        <fullName evidence="4">O-methyltransferase family 3</fullName>
    </submittedName>
</protein>
<keyword evidence="3" id="KW-0949">S-adenosyl-L-methionine</keyword>
<evidence type="ECO:0000313" key="4">
    <source>
        <dbReference type="EMBL" id="CUS03349.2"/>
    </source>
</evidence>
<dbReference type="AlphaFoldDB" id="A0A160T2A8"/>
<dbReference type="GO" id="GO:0008171">
    <property type="term" value="F:O-methyltransferase activity"/>
    <property type="evidence" value="ECO:0007669"/>
    <property type="project" value="InterPro"/>
</dbReference>
<dbReference type="OrthoDB" id="9799672at2"/>
<dbReference type="KEGG" id="pbf:CFX0092_A1471"/>
<dbReference type="InterPro" id="IPR029063">
    <property type="entry name" value="SAM-dependent_MTases_sf"/>
</dbReference>
<dbReference type="Pfam" id="PF01596">
    <property type="entry name" value="Methyltransf_3"/>
    <property type="match status" value="1"/>
</dbReference>
<keyword evidence="1" id="KW-0489">Methyltransferase</keyword>
<dbReference type="Gene3D" id="3.40.50.150">
    <property type="entry name" value="Vaccinia Virus protein VP39"/>
    <property type="match status" value="1"/>
</dbReference>
<evidence type="ECO:0000256" key="3">
    <source>
        <dbReference type="ARBA" id="ARBA00022691"/>
    </source>
</evidence>
<name>A0A160T2A8_9CHLR</name>
<dbReference type="InterPro" id="IPR002935">
    <property type="entry name" value="SAM_O-MeTrfase"/>
</dbReference>
<evidence type="ECO:0000313" key="5">
    <source>
        <dbReference type="Proteomes" id="UP000215027"/>
    </source>
</evidence>
<keyword evidence="5" id="KW-1185">Reference proteome</keyword>
<dbReference type="SUPFAM" id="SSF53335">
    <property type="entry name" value="S-adenosyl-L-methionine-dependent methyltransferases"/>
    <property type="match status" value="1"/>
</dbReference>
<dbReference type="GO" id="GO:0008757">
    <property type="term" value="F:S-adenosylmethionine-dependent methyltransferase activity"/>
    <property type="evidence" value="ECO:0007669"/>
    <property type="project" value="TreeGrafter"/>
</dbReference>
<dbReference type="RefSeq" id="WP_095042853.1">
    <property type="nucleotide sequence ID" value="NZ_LN890655.1"/>
</dbReference>
<dbReference type="PANTHER" id="PTHR10509:SF14">
    <property type="entry name" value="CAFFEOYL-COA O-METHYLTRANSFERASE 3-RELATED"/>
    <property type="match status" value="1"/>
</dbReference>
<keyword evidence="2" id="KW-0808">Transferase</keyword>
<gene>
    <name evidence="4" type="ORF">CFX0092_A1471</name>
</gene>
<organism evidence="4 5">
    <name type="scientific">Candidatus Promineifilum breve</name>
    <dbReference type="NCBI Taxonomy" id="1806508"/>
    <lineage>
        <taxon>Bacteria</taxon>
        <taxon>Bacillati</taxon>
        <taxon>Chloroflexota</taxon>
        <taxon>Ardenticatenia</taxon>
        <taxon>Candidatus Promineifilales</taxon>
        <taxon>Candidatus Promineifilaceae</taxon>
        <taxon>Candidatus Promineifilum</taxon>
    </lineage>
</organism>
<dbReference type="PANTHER" id="PTHR10509">
    <property type="entry name" value="O-METHYLTRANSFERASE-RELATED"/>
    <property type="match status" value="1"/>
</dbReference>
<accession>A0A160T2A8</accession>
<dbReference type="Proteomes" id="UP000215027">
    <property type="component" value="Chromosome I"/>
</dbReference>
<dbReference type="EMBL" id="LN890655">
    <property type="protein sequence ID" value="CUS03349.2"/>
    <property type="molecule type" value="Genomic_DNA"/>
</dbReference>